<organism evidence="1">
    <name type="scientific">Anopheles coluzzii</name>
    <name type="common">African malaria mosquito</name>
    <dbReference type="NCBI Taxonomy" id="1518534"/>
    <lineage>
        <taxon>Eukaryota</taxon>
        <taxon>Metazoa</taxon>
        <taxon>Ecdysozoa</taxon>
        <taxon>Arthropoda</taxon>
        <taxon>Hexapoda</taxon>
        <taxon>Insecta</taxon>
        <taxon>Pterygota</taxon>
        <taxon>Neoptera</taxon>
        <taxon>Endopterygota</taxon>
        <taxon>Diptera</taxon>
        <taxon>Nematocera</taxon>
        <taxon>Culicoidea</taxon>
        <taxon>Culicidae</taxon>
        <taxon>Anophelinae</taxon>
        <taxon>Anopheles</taxon>
    </lineage>
</organism>
<dbReference type="Proteomes" id="UP000075882">
    <property type="component" value="Unassembled WGS sequence"/>
</dbReference>
<sequence>MRVRHSYEYSSTVDFASVTTESQMLIIEFCILGVGSYLYRNRRGTIFPRYGSIFSLVIFEIDCKPNAAPSLLFHIRQGELQNLTLFAHRLAPAAVFHDRQQPNGARLLQIRVRFIHLLDQLDQEPGKRLVVHIADLLVDVIQPVATLRQTLQRVRQRLTHRNVQCRIFGHLQQAQKALQHLAGVVRSIADRQKPETVGSIFPSVMSVSISEAFVVTVCCLLAVASVSPVSIPSCSSGSGSAVQEPINDKLRMAADCSSDC</sequence>
<dbReference type="EnsemblMetazoa" id="ACOM032069-RA">
    <property type="protein sequence ID" value="ACOM032069-PA.1"/>
    <property type="gene ID" value="ACOM032069"/>
</dbReference>
<dbReference type="AlphaFoldDB" id="A0A8W7PI43"/>
<accession>A0A8W7PI43</accession>
<reference evidence="1" key="1">
    <citation type="submission" date="2022-08" db="UniProtKB">
        <authorList>
            <consortium name="EnsemblMetazoa"/>
        </authorList>
    </citation>
    <scope>IDENTIFICATION</scope>
</reference>
<proteinExistence type="predicted"/>
<evidence type="ECO:0000313" key="1">
    <source>
        <dbReference type="EnsemblMetazoa" id="ACOM032069-PA.1"/>
    </source>
</evidence>
<protein>
    <submittedName>
        <fullName evidence="1">Uncharacterized protein</fullName>
    </submittedName>
</protein>
<name>A0A8W7PI43_ANOCL</name>